<dbReference type="EMBL" id="BKCJ010294796">
    <property type="protein sequence ID" value="GEZ56755.1"/>
    <property type="molecule type" value="Genomic_DNA"/>
</dbReference>
<sequence>MFKLYLVPLAPKLMQNKEAHIDYLKYTQEQVDIPRGIVEQAKAKQPLDNVLDFSYSMPNEFRSYLYTFEIHALMRLTLVRKRLLSHPKTRSRNLGLKCSTSNYRLKPTENKKNDRISQTPSRNMKNNCVVEPIRNVFQIVLWYLDSECSKHKIWNHSQLMNIVSKFLGAVDPTLFTRKEGNDLSLVKPTEKHLNTVKRIFQYLKGTNNMGLWYSKNTSDKLVSWSSKKQKSTAISITKAEYIPLSGCCAQILWMRSQLTDYGFQFNKIPLSCDNKSAIALWCNNVQHSIAKHIDVRYHFIKEQVKNGIVELYFIQTEYQMADILTKPLPIERFNFLIENLGMRSMSPKTLKHLAEDTNE</sequence>
<dbReference type="CDD" id="cd09272">
    <property type="entry name" value="RNase_HI_RT_Ty1"/>
    <property type="match status" value="1"/>
</dbReference>
<comment type="caution">
    <text evidence="1">The sequence shown here is derived from an EMBL/GenBank/DDBJ whole genome shotgun (WGS) entry which is preliminary data.</text>
</comment>
<protein>
    <recommendedName>
        <fullName evidence="2">Copia protein</fullName>
    </recommendedName>
</protein>
<dbReference type="PANTHER" id="PTHR11439">
    <property type="entry name" value="GAG-POL-RELATED RETROTRANSPOSON"/>
    <property type="match status" value="1"/>
</dbReference>
<evidence type="ECO:0008006" key="2">
    <source>
        <dbReference type="Google" id="ProtNLM"/>
    </source>
</evidence>
<accession>A0A699INW5</accession>
<dbReference type="PANTHER" id="PTHR11439:SF495">
    <property type="entry name" value="REVERSE TRANSCRIPTASE, RNA-DEPENDENT DNA POLYMERASE-RELATED"/>
    <property type="match status" value="1"/>
</dbReference>
<gene>
    <name evidence="1" type="ORF">Tci_528728</name>
</gene>
<name>A0A699INW5_TANCI</name>
<evidence type="ECO:0000313" key="1">
    <source>
        <dbReference type="EMBL" id="GEZ56755.1"/>
    </source>
</evidence>
<reference evidence="1" key="1">
    <citation type="journal article" date="2019" name="Sci. Rep.">
        <title>Draft genome of Tanacetum cinerariifolium, the natural source of mosquito coil.</title>
        <authorList>
            <person name="Yamashiro T."/>
            <person name="Shiraishi A."/>
            <person name="Satake H."/>
            <person name="Nakayama K."/>
        </authorList>
    </citation>
    <scope>NUCLEOTIDE SEQUENCE</scope>
</reference>
<proteinExistence type="predicted"/>
<organism evidence="1">
    <name type="scientific">Tanacetum cinerariifolium</name>
    <name type="common">Dalmatian daisy</name>
    <name type="synonym">Chrysanthemum cinerariifolium</name>
    <dbReference type="NCBI Taxonomy" id="118510"/>
    <lineage>
        <taxon>Eukaryota</taxon>
        <taxon>Viridiplantae</taxon>
        <taxon>Streptophyta</taxon>
        <taxon>Embryophyta</taxon>
        <taxon>Tracheophyta</taxon>
        <taxon>Spermatophyta</taxon>
        <taxon>Magnoliopsida</taxon>
        <taxon>eudicotyledons</taxon>
        <taxon>Gunneridae</taxon>
        <taxon>Pentapetalae</taxon>
        <taxon>asterids</taxon>
        <taxon>campanulids</taxon>
        <taxon>Asterales</taxon>
        <taxon>Asteraceae</taxon>
        <taxon>Asteroideae</taxon>
        <taxon>Anthemideae</taxon>
        <taxon>Anthemidinae</taxon>
        <taxon>Tanacetum</taxon>
    </lineage>
</organism>
<dbReference type="AlphaFoldDB" id="A0A699INW5"/>